<accession>A0A0T5P8T3</accession>
<evidence type="ECO:0000313" key="4">
    <source>
        <dbReference type="Proteomes" id="UP000325785"/>
    </source>
</evidence>
<dbReference type="Proteomes" id="UP000051401">
    <property type="component" value="Unassembled WGS sequence"/>
</dbReference>
<evidence type="ECO:0000313" key="1">
    <source>
        <dbReference type="EMBL" id="KRS17514.1"/>
    </source>
</evidence>
<dbReference type="KEGG" id="rid:RIdsm_02519"/>
<dbReference type="AlphaFoldDB" id="A0A0T5P8T3"/>
<name>A0A0T5P8T3_9RHOB</name>
<protein>
    <submittedName>
        <fullName evidence="1">Uncharacterized protein</fullName>
    </submittedName>
</protein>
<dbReference type="EMBL" id="CP031598">
    <property type="protein sequence ID" value="QEW26717.1"/>
    <property type="molecule type" value="Genomic_DNA"/>
</dbReference>
<evidence type="ECO:0000313" key="3">
    <source>
        <dbReference type="Proteomes" id="UP000051401"/>
    </source>
</evidence>
<evidence type="ECO:0000313" key="2">
    <source>
        <dbReference type="EMBL" id="QEW26717.1"/>
    </source>
</evidence>
<dbReference type="EMBL" id="LAXI01000007">
    <property type="protein sequence ID" value="KRS17514.1"/>
    <property type="molecule type" value="Genomic_DNA"/>
</dbReference>
<sequence length="107" mass="12119">MLDIIERSPSVGSLRCDPMTTDEIDAHPDRDRIWATISAMSGHIESERHEGYEEGAAEVKDAVEEETDRCEEELDRWIEKLADDAEGMTKEWLVDQLITASAKEILS</sequence>
<proteinExistence type="predicted"/>
<dbReference type="STRING" id="540747.SAMN04488031_101823"/>
<gene>
    <name evidence="2" type="ORF">RIdsm_02519</name>
    <name evidence="1" type="ORF">XM52_13610</name>
</gene>
<keyword evidence="3" id="KW-1185">Reference proteome</keyword>
<organism evidence="1 3">
    <name type="scientific">Roseovarius indicus</name>
    <dbReference type="NCBI Taxonomy" id="540747"/>
    <lineage>
        <taxon>Bacteria</taxon>
        <taxon>Pseudomonadati</taxon>
        <taxon>Pseudomonadota</taxon>
        <taxon>Alphaproteobacteria</taxon>
        <taxon>Rhodobacterales</taxon>
        <taxon>Roseobacteraceae</taxon>
        <taxon>Roseovarius</taxon>
    </lineage>
</organism>
<reference evidence="2 4" key="2">
    <citation type="submission" date="2018-08" db="EMBL/GenBank/DDBJ databases">
        <title>Genetic Globetrotter - A new plasmid hitch-hiking vast phylogenetic and geographic distances.</title>
        <authorList>
            <person name="Vollmers J."/>
            <person name="Petersen J."/>
        </authorList>
    </citation>
    <scope>NUCLEOTIDE SEQUENCE [LARGE SCALE GENOMIC DNA]</scope>
    <source>
        <strain evidence="2 4">DSM 26383</strain>
    </source>
</reference>
<dbReference type="RefSeq" id="WP_143100348.1">
    <property type="nucleotide sequence ID" value="NZ_CP031598.1"/>
</dbReference>
<dbReference type="PATRIC" id="fig|540747.5.peg.5764"/>
<reference evidence="1 3" key="1">
    <citation type="submission" date="2015-04" db="EMBL/GenBank/DDBJ databases">
        <title>The draft genome sequence of Roseovarius indicus B108T.</title>
        <authorList>
            <person name="Li G."/>
            <person name="Lai Q."/>
            <person name="Shao Z."/>
            <person name="Yan P."/>
        </authorList>
    </citation>
    <scope>NUCLEOTIDE SEQUENCE [LARGE SCALE GENOMIC DNA]</scope>
    <source>
        <strain evidence="1 3">B108</strain>
    </source>
</reference>
<dbReference type="Proteomes" id="UP000325785">
    <property type="component" value="Chromosome"/>
</dbReference>